<protein>
    <submittedName>
        <fullName evidence="2">Uncharacterized protein</fullName>
    </submittedName>
</protein>
<feature type="region of interest" description="Disordered" evidence="1">
    <location>
        <begin position="14"/>
        <end position="50"/>
    </location>
</feature>
<reference evidence="2 3" key="1">
    <citation type="journal article" date="2015" name="Mol. Plant Microbe Interact.">
        <title>Genome, transcriptome, and functional analyses of Penicillium expansum provide new insights into secondary metabolism and pathogenicity.</title>
        <authorList>
            <person name="Ballester A.R."/>
            <person name="Marcet-Houben M."/>
            <person name="Levin E."/>
            <person name="Sela N."/>
            <person name="Selma-Lazaro C."/>
            <person name="Carmona L."/>
            <person name="Wisniewski M."/>
            <person name="Droby S."/>
            <person name="Gonzalez-Candelas L."/>
            <person name="Gabaldon T."/>
        </authorList>
    </citation>
    <scope>NUCLEOTIDE SEQUENCE [LARGE SCALE GENOMIC DNA]</scope>
    <source>
        <strain evidence="2 3">MD-8</strain>
    </source>
</reference>
<evidence type="ECO:0000256" key="1">
    <source>
        <dbReference type="SAM" id="MobiDB-lite"/>
    </source>
</evidence>
<organism evidence="2 3">
    <name type="scientific">Penicillium expansum</name>
    <name type="common">Blue mold rot fungus</name>
    <dbReference type="NCBI Taxonomy" id="27334"/>
    <lineage>
        <taxon>Eukaryota</taxon>
        <taxon>Fungi</taxon>
        <taxon>Dikarya</taxon>
        <taxon>Ascomycota</taxon>
        <taxon>Pezizomycotina</taxon>
        <taxon>Eurotiomycetes</taxon>
        <taxon>Eurotiomycetidae</taxon>
        <taxon>Eurotiales</taxon>
        <taxon>Aspergillaceae</taxon>
        <taxon>Penicillium</taxon>
    </lineage>
</organism>
<dbReference type="Proteomes" id="UP000030143">
    <property type="component" value="Unassembled WGS sequence"/>
</dbReference>
<dbReference type="GeneID" id="27676557"/>
<dbReference type="VEuPathDB" id="FungiDB:PEXP_017770"/>
<evidence type="ECO:0000313" key="2">
    <source>
        <dbReference type="EMBL" id="KGO54375.1"/>
    </source>
</evidence>
<evidence type="ECO:0000313" key="3">
    <source>
        <dbReference type="Proteomes" id="UP000030143"/>
    </source>
</evidence>
<accession>A0A0A2JQ42</accession>
<dbReference type="HOGENOM" id="CLU_153359_0_0_1"/>
<proteinExistence type="predicted"/>
<dbReference type="RefSeq" id="XP_016596843.1">
    <property type="nucleotide sequence ID" value="XM_016741138.1"/>
</dbReference>
<dbReference type="AlphaFoldDB" id="A0A0A2JQ42"/>
<comment type="caution">
    <text evidence="2">The sequence shown here is derived from an EMBL/GenBank/DDBJ whole genome shotgun (WGS) entry which is preliminary data.</text>
</comment>
<feature type="region of interest" description="Disordered" evidence="1">
    <location>
        <begin position="72"/>
        <end position="101"/>
    </location>
</feature>
<keyword evidence="3" id="KW-1185">Reference proteome</keyword>
<name>A0A0A2JQ42_PENEN</name>
<dbReference type="EMBL" id="JQFZ01000229">
    <property type="protein sequence ID" value="KGO54375.1"/>
    <property type="molecule type" value="Genomic_DNA"/>
</dbReference>
<feature type="compositionally biased region" description="Polar residues" evidence="1">
    <location>
        <begin position="72"/>
        <end position="83"/>
    </location>
</feature>
<sequence>MNNVNISTNILSTERAAPLAPDTSLLDRVKPAPTGPRSNIPNNRPYPTKPTITQSAFARSPFTKPVFGQTAFSQPTLKQNTSAGMAPTWPRHSQPFATSKC</sequence>
<gene>
    <name evidence="2" type="ORF">PEX2_038630</name>
</gene>